<dbReference type="AlphaFoldDB" id="C1D3K3"/>
<evidence type="ECO:0000256" key="2">
    <source>
        <dbReference type="ARBA" id="ARBA00023002"/>
    </source>
</evidence>
<dbReference type="SUPFAM" id="SSF52283">
    <property type="entry name" value="Formate/glycerate dehydrogenase catalytic domain-like"/>
    <property type="match status" value="1"/>
</dbReference>
<dbReference type="PANTHER" id="PTHR42789">
    <property type="entry name" value="D-ISOMER SPECIFIC 2-HYDROXYACID DEHYDROGENASE FAMILY PROTEIN (AFU_ORTHOLOGUE AFUA_6G10090)"/>
    <property type="match status" value="1"/>
</dbReference>
<dbReference type="OrthoDB" id="9805416at2"/>
<dbReference type="FunFam" id="3.40.50.720:FF:000203">
    <property type="entry name" value="D-3-phosphoglycerate dehydrogenase (SerA)"/>
    <property type="match status" value="1"/>
</dbReference>
<dbReference type="Pfam" id="PF00389">
    <property type="entry name" value="2-Hacid_dh"/>
    <property type="match status" value="1"/>
</dbReference>
<dbReference type="HOGENOM" id="CLU_019796_1_3_0"/>
<evidence type="ECO:0000313" key="8">
    <source>
        <dbReference type="Proteomes" id="UP000002208"/>
    </source>
</evidence>
<sequence>MTQKVLVTSIFLHAGGEVDHLLRAEGFEPTYAPALTKRTEDELIGLLDGVSGAIIANEPFTDRVLAAAPDLKVISRTGVGFDSIDVAAATQRGVVVCNTPNVNRYAVAEWTLAMMLGCARHAVKNWTEMNAGGFKRFEGTELYGKTLGLAGLGGIGKEVARRAHAFGMTLLAVEEYQDQAFAAQYGVTYVDLETALEQSDFLSLHLPLNAQTRHLINAERLARMKPSACLINTARGGVVDTVALAQALREGTIAAAALDVFEEEPLPADSHLHALENLLMSPHVGGVTTEARQMSGVRAAENLILALKGQAPASPVNPEVIPTARYAVSAT</sequence>
<dbReference type="InterPro" id="IPR006140">
    <property type="entry name" value="D-isomer_DH_NAD-bd"/>
</dbReference>
<keyword evidence="2 4" id="KW-0560">Oxidoreductase</keyword>
<keyword evidence="8" id="KW-1185">Reference proteome</keyword>
<dbReference type="Proteomes" id="UP000002208">
    <property type="component" value="Plasmid 3"/>
</dbReference>
<feature type="domain" description="D-isomer specific 2-hydroxyacid dehydrogenase catalytic" evidence="5">
    <location>
        <begin position="21"/>
        <end position="317"/>
    </location>
</feature>
<dbReference type="InterPro" id="IPR036291">
    <property type="entry name" value="NAD(P)-bd_dom_sf"/>
</dbReference>
<accession>C1D3K3</accession>
<evidence type="ECO:0000256" key="3">
    <source>
        <dbReference type="ARBA" id="ARBA00023027"/>
    </source>
</evidence>
<dbReference type="PROSITE" id="PS00671">
    <property type="entry name" value="D_2_HYDROXYACID_DH_3"/>
    <property type="match status" value="1"/>
</dbReference>
<dbReference type="InterPro" id="IPR050857">
    <property type="entry name" value="D-2-hydroxyacid_DH"/>
</dbReference>
<keyword evidence="3" id="KW-0520">NAD</keyword>
<evidence type="ECO:0000313" key="7">
    <source>
        <dbReference type="EMBL" id="ACO48082.1"/>
    </source>
</evidence>
<organism evidence="7 8">
    <name type="scientific">Deinococcus deserti (strain DSM 17065 / CIP 109153 / LMG 22923 / VCD115)</name>
    <dbReference type="NCBI Taxonomy" id="546414"/>
    <lineage>
        <taxon>Bacteria</taxon>
        <taxon>Thermotogati</taxon>
        <taxon>Deinococcota</taxon>
        <taxon>Deinococci</taxon>
        <taxon>Deinococcales</taxon>
        <taxon>Deinococcaceae</taxon>
        <taxon>Deinococcus</taxon>
    </lineage>
</organism>
<feature type="domain" description="D-isomer specific 2-hydroxyacid dehydrogenase NAD-binding" evidence="6">
    <location>
        <begin position="112"/>
        <end position="285"/>
    </location>
</feature>
<dbReference type="Gene3D" id="3.40.50.720">
    <property type="entry name" value="NAD(P)-binding Rossmann-like Domain"/>
    <property type="match status" value="2"/>
</dbReference>
<proteinExistence type="inferred from homology"/>
<evidence type="ECO:0000256" key="1">
    <source>
        <dbReference type="ARBA" id="ARBA00005854"/>
    </source>
</evidence>
<evidence type="ECO:0000256" key="4">
    <source>
        <dbReference type="RuleBase" id="RU003719"/>
    </source>
</evidence>
<dbReference type="PANTHER" id="PTHR42789:SF1">
    <property type="entry name" value="D-ISOMER SPECIFIC 2-HYDROXYACID DEHYDROGENASE FAMILY PROTEIN (AFU_ORTHOLOGUE AFUA_6G10090)"/>
    <property type="match status" value="1"/>
</dbReference>
<protein>
    <submittedName>
        <fullName evidence="7">Putative D-isomer specific 2-hydroxyacid dehydrogenase family, putative phosphoglycerate dehydrogenase (D-3-phosphoglycerate dehydrogenase)</fullName>
    </submittedName>
</protein>
<dbReference type="GO" id="GO:0051287">
    <property type="term" value="F:NAD binding"/>
    <property type="evidence" value="ECO:0007669"/>
    <property type="project" value="InterPro"/>
</dbReference>
<dbReference type="EMBL" id="CP001117">
    <property type="protein sequence ID" value="ACO48082.1"/>
    <property type="molecule type" value="Genomic_DNA"/>
</dbReference>
<dbReference type="GO" id="GO:0016616">
    <property type="term" value="F:oxidoreductase activity, acting on the CH-OH group of donors, NAD or NADP as acceptor"/>
    <property type="evidence" value="ECO:0007669"/>
    <property type="project" value="InterPro"/>
</dbReference>
<dbReference type="CDD" id="cd12172">
    <property type="entry name" value="PGDH_like_2"/>
    <property type="match status" value="1"/>
</dbReference>
<comment type="similarity">
    <text evidence="1 4">Belongs to the D-isomer specific 2-hydroxyacid dehydrogenase family.</text>
</comment>
<dbReference type="RefSeq" id="WP_012694955.1">
    <property type="nucleotide sequence ID" value="NC_012528.1"/>
</dbReference>
<evidence type="ECO:0000259" key="6">
    <source>
        <dbReference type="Pfam" id="PF02826"/>
    </source>
</evidence>
<dbReference type="SUPFAM" id="SSF51735">
    <property type="entry name" value="NAD(P)-binding Rossmann-fold domains"/>
    <property type="match status" value="1"/>
</dbReference>
<gene>
    <name evidence="7" type="ordered locus">Deide_3p01400</name>
</gene>
<name>C1D3K3_DEIDV</name>
<dbReference type="PROSITE" id="PS00670">
    <property type="entry name" value="D_2_HYDROXYACID_DH_2"/>
    <property type="match status" value="1"/>
</dbReference>
<keyword evidence="7" id="KW-0614">Plasmid</keyword>
<geneLocation type="plasmid" evidence="8">
    <name>pDeide3</name>
</geneLocation>
<dbReference type="InterPro" id="IPR029753">
    <property type="entry name" value="D-isomer_DH_CS"/>
</dbReference>
<dbReference type="InterPro" id="IPR006139">
    <property type="entry name" value="D-isomer_2_OHA_DH_cat_dom"/>
</dbReference>
<reference evidence="7 8" key="1">
    <citation type="journal article" date="2009" name="PLoS Genet.">
        <title>Alliance of proteomics and genomics to unravel the specificities of Sahara bacterium Deinococcus deserti.</title>
        <authorList>
            <person name="de Groot A."/>
            <person name="Dulermo R."/>
            <person name="Ortet P."/>
            <person name="Blanchard L."/>
            <person name="Guerin P."/>
            <person name="Fernandez B."/>
            <person name="Vacherie B."/>
            <person name="Dossat C."/>
            <person name="Jolivet E."/>
            <person name="Siguier P."/>
            <person name="Chandler M."/>
            <person name="Barakat M."/>
            <person name="Dedieu A."/>
            <person name="Barbe V."/>
            <person name="Heulin T."/>
            <person name="Sommer S."/>
            <person name="Achouak W."/>
            <person name="Armengaud J."/>
        </authorList>
    </citation>
    <scope>NUCLEOTIDE SEQUENCE [LARGE SCALE GENOMIC DNA]</scope>
    <source>
        <strain evidence="8">DSM 17065 / CIP 109153 / LMG 22923 / VCD115</strain>
        <plasmid evidence="8">pDeide3</plasmid>
    </source>
</reference>
<dbReference type="Pfam" id="PF02826">
    <property type="entry name" value="2-Hacid_dh_C"/>
    <property type="match status" value="1"/>
</dbReference>
<evidence type="ECO:0000259" key="5">
    <source>
        <dbReference type="Pfam" id="PF00389"/>
    </source>
</evidence>
<dbReference type="KEGG" id="ddr:Deide_3p01400"/>